<dbReference type="OrthoDB" id="1910345at2759"/>
<dbReference type="EMBL" id="LR746272">
    <property type="protein sequence ID" value="CAA7401577.1"/>
    <property type="molecule type" value="Genomic_DNA"/>
</dbReference>
<keyword evidence="3" id="KW-1185">Reference proteome</keyword>
<gene>
    <name evidence="1" type="ORF">SI7747_09011328</name>
    <name evidence="2" type="ORF">SI8410_09012255</name>
</gene>
<proteinExistence type="predicted"/>
<name>A0A7I8J4A5_SPIIN</name>
<reference evidence="1" key="1">
    <citation type="submission" date="2019-12" db="EMBL/GenBank/DDBJ databases">
        <authorList>
            <person name="Scholz U."/>
            <person name="Mascher M."/>
            <person name="Fiebig A."/>
        </authorList>
    </citation>
    <scope>NUCLEOTIDE SEQUENCE</scope>
</reference>
<sequence>MGTREEESGRTRCSWSVFDGVKSFSLAPNSPAAASVPPDTLMAEIDAAIAASEHAHSTLLLRPFGRPQRPEGEGEEPFTSSAVAAAAAALGGSGYEAVGLADEAYRSACAALAAGKPDSALRSLRVALASCPPEKVSAISKLRSLVAFATSQQQRLILQHKSAPS</sequence>
<dbReference type="AlphaFoldDB" id="A0A7I8J4A5"/>
<organism evidence="1">
    <name type="scientific">Spirodela intermedia</name>
    <name type="common">Intermediate duckweed</name>
    <dbReference type="NCBI Taxonomy" id="51605"/>
    <lineage>
        <taxon>Eukaryota</taxon>
        <taxon>Viridiplantae</taxon>
        <taxon>Streptophyta</taxon>
        <taxon>Embryophyta</taxon>
        <taxon>Tracheophyta</taxon>
        <taxon>Spermatophyta</taxon>
        <taxon>Magnoliopsida</taxon>
        <taxon>Liliopsida</taxon>
        <taxon>Araceae</taxon>
        <taxon>Lemnoideae</taxon>
        <taxon>Spirodela</taxon>
    </lineage>
</organism>
<dbReference type="EMBL" id="LR743596">
    <property type="protein sequence ID" value="CAA2625582.1"/>
    <property type="molecule type" value="Genomic_DNA"/>
</dbReference>
<evidence type="ECO:0000313" key="1">
    <source>
        <dbReference type="EMBL" id="CAA2625582.1"/>
    </source>
</evidence>
<evidence type="ECO:0000313" key="2">
    <source>
        <dbReference type="EMBL" id="CAA7401577.1"/>
    </source>
</evidence>
<protein>
    <submittedName>
        <fullName evidence="1">Uncharacterized protein</fullName>
    </submittedName>
</protein>
<evidence type="ECO:0000313" key="3">
    <source>
        <dbReference type="Proteomes" id="UP000663760"/>
    </source>
</evidence>
<accession>A0A7I8J4A5</accession>
<dbReference type="Proteomes" id="UP000663760">
    <property type="component" value="Chromosome 9"/>
</dbReference>